<dbReference type="PANTHER" id="PTHR35089">
    <property type="entry name" value="CHAPERONE PROTEIN SKP"/>
    <property type="match status" value="1"/>
</dbReference>
<keyword evidence="2 3" id="KW-0732">Signal</keyword>
<evidence type="ECO:0000256" key="3">
    <source>
        <dbReference type="SAM" id="SignalP"/>
    </source>
</evidence>
<dbReference type="InterPro" id="IPR005632">
    <property type="entry name" value="Chaperone_Skp"/>
</dbReference>
<sequence length="162" mass="16921">MNRPLSFLPLGLLALGLTTVAPHAQQGKSRVAFVNVQSAVKAMPGSASYLQVVTKTDADLQSRQKNIRALATKASSSNKAADRQALASAQQAYAKVQAESARKVAAAFKPLTSKLNAAIARAAKANGYSVVLDQRVAAQTGLVVYANDSTTNLTNAVIKALK</sequence>
<dbReference type="Proteomes" id="UP001595998">
    <property type="component" value="Unassembled WGS sequence"/>
</dbReference>
<reference evidence="5" key="1">
    <citation type="journal article" date="2019" name="Int. J. Syst. Evol. Microbiol.">
        <title>The Global Catalogue of Microorganisms (GCM) 10K type strain sequencing project: providing services to taxonomists for standard genome sequencing and annotation.</title>
        <authorList>
            <consortium name="The Broad Institute Genomics Platform"/>
            <consortium name="The Broad Institute Genome Sequencing Center for Infectious Disease"/>
            <person name="Wu L."/>
            <person name="Ma J."/>
        </authorList>
    </citation>
    <scope>NUCLEOTIDE SEQUENCE [LARGE SCALE GENOMIC DNA]</scope>
    <source>
        <strain evidence="5">CCUG 56029</strain>
    </source>
</reference>
<dbReference type="EMBL" id="JBHSEH010000005">
    <property type="protein sequence ID" value="MFC4425319.1"/>
    <property type="molecule type" value="Genomic_DNA"/>
</dbReference>
<evidence type="ECO:0000256" key="2">
    <source>
        <dbReference type="ARBA" id="ARBA00022729"/>
    </source>
</evidence>
<feature type="signal peptide" evidence="3">
    <location>
        <begin position="1"/>
        <end position="24"/>
    </location>
</feature>
<dbReference type="Pfam" id="PF03938">
    <property type="entry name" value="OmpH"/>
    <property type="match status" value="1"/>
</dbReference>
<comment type="similarity">
    <text evidence="1">Belongs to the Skp family.</text>
</comment>
<keyword evidence="5" id="KW-1185">Reference proteome</keyword>
<organism evidence="4 5">
    <name type="scientific">Deinococcus navajonensis</name>
    <dbReference type="NCBI Taxonomy" id="309884"/>
    <lineage>
        <taxon>Bacteria</taxon>
        <taxon>Thermotogati</taxon>
        <taxon>Deinococcota</taxon>
        <taxon>Deinococci</taxon>
        <taxon>Deinococcales</taxon>
        <taxon>Deinococcaceae</taxon>
        <taxon>Deinococcus</taxon>
    </lineage>
</organism>
<protein>
    <submittedName>
        <fullName evidence="4">OmpH family outer membrane protein</fullName>
    </submittedName>
</protein>
<dbReference type="RefSeq" id="WP_380036603.1">
    <property type="nucleotide sequence ID" value="NZ_JBHSEH010000005.1"/>
</dbReference>
<feature type="chain" id="PRO_5046673986" evidence="3">
    <location>
        <begin position="25"/>
        <end position="162"/>
    </location>
</feature>
<evidence type="ECO:0000313" key="5">
    <source>
        <dbReference type="Proteomes" id="UP001595998"/>
    </source>
</evidence>
<dbReference type="Gene3D" id="3.30.910.20">
    <property type="entry name" value="Skp domain"/>
    <property type="match status" value="1"/>
</dbReference>
<dbReference type="SUPFAM" id="SSF111384">
    <property type="entry name" value="OmpH-like"/>
    <property type="match status" value="1"/>
</dbReference>
<accession>A0ABV8XIA9</accession>
<comment type="caution">
    <text evidence="4">The sequence shown here is derived from an EMBL/GenBank/DDBJ whole genome shotgun (WGS) entry which is preliminary data.</text>
</comment>
<dbReference type="PANTHER" id="PTHR35089:SF1">
    <property type="entry name" value="CHAPERONE PROTEIN SKP"/>
    <property type="match status" value="1"/>
</dbReference>
<evidence type="ECO:0000313" key="4">
    <source>
        <dbReference type="EMBL" id="MFC4425319.1"/>
    </source>
</evidence>
<gene>
    <name evidence="4" type="ORF">ACFOZ9_03775</name>
</gene>
<dbReference type="InterPro" id="IPR024930">
    <property type="entry name" value="Skp_dom_sf"/>
</dbReference>
<name>A0ABV8XIA9_9DEIO</name>
<dbReference type="SMART" id="SM00935">
    <property type="entry name" value="OmpH"/>
    <property type="match status" value="1"/>
</dbReference>
<proteinExistence type="inferred from homology"/>
<evidence type="ECO:0000256" key="1">
    <source>
        <dbReference type="ARBA" id="ARBA00009091"/>
    </source>
</evidence>